<keyword evidence="5" id="KW-0460">Magnesium</keyword>
<dbReference type="Pfam" id="PF01850">
    <property type="entry name" value="PIN"/>
    <property type="match status" value="1"/>
</dbReference>
<keyword evidence="1 5" id="KW-1277">Toxin-antitoxin system</keyword>
<reference evidence="7 8" key="1">
    <citation type="submission" date="2019-02" db="EMBL/GenBank/DDBJ databases">
        <title>Halonotius sp. a new haloqrchaeon isolated from saline water.</title>
        <authorList>
            <person name="Duran-Viseras A."/>
            <person name="Sanchez-Porro C."/>
            <person name="Ventosa A."/>
        </authorList>
    </citation>
    <scope>NUCLEOTIDE SEQUENCE [LARGE SCALE GENOMIC DNA]</scope>
    <source>
        <strain evidence="7 8">F9-27</strain>
    </source>
</reference>
<dbReference type="Proteomes" id="UP000315385">
    <property type="component" value="Unassembled WGS sequence"/>
</dbReference>
<dbReference type="AlphaFoldDB" id="A0A544QKK4"/>
<dbReference type="SUPFAM" id="SSF88723">
    <property type="entry name" value="PIN domain-like"/>
    <property type="match status" value="1"/>
</dbReference>
<name>A0A544QKK4_9EURY</name>
<dbReference type="EC" id="3.1.-.-" evidence="5"/>
<evidence type="ECO:0000256" key="1">
    <source>
        <dbReference type="ARBA" id="ARBA00022649"/>
    </source>
</evidence>
<dbReference type="EMBL" id="SESI01000004">
    <property type="protein sequence ID" value="TQQ78886.1"/>
    <property type="molecule type" value="Genomic_DNA"/>
</dbReference>
<evidence type="ECO:0000256" key="5">
    <source>
        <dbReference type="HAMAP-Rule" id="MF_00265"/>
    </source>
</evidence>
<evidence type="ECO:0000256" key="2">
    <source>
        <dbReference type="ARBA" id="ARBA00022722"/>
    </source>
</evidence>
<protein>
    <recommendedName>
        <fullName evidence="5">Ribonuclease VapC</fullName>
        <shortName evidence="5">RNase VapC</shortName>
        <ecNumber evidence="5">3.1.-.-</ecNumber>
    </recommendedName>
    <alternativeName>
        <fullName evidence="5">Putative toxin VapC</fullName>
    </alternativeName>
</protein>
<evidence type="ECO:0000313" key="8">
    <source>
        <dbReference type="Proteomes" id="UP000315385"/>
    </source>
</evidence>
<comment type="caution">
    <text evidence="7">The sequence shown here is derived from an EMBL/GenBank/DDBJ whole genome shotgun (WGS) entry which is preliminary data.</text>
</comment>
<dbReference type="GO" id="GO:0000287">
    <property type="term" value="F:magnesium ion binding"/>
    <property type="evidence" value="ECO:0007669"/>
    <property type="project" value="UniProtKB-UniRule"/>
</dbReference>
<keyword evidence="5" id="KW-0800">Toxin</keyword>
<keyword evidence="2 5" id="KW-0540">Nuclease</keyword>
<dbReference type="RefSeq" id="WP_142444363.1">
    <property type="nucleotide sequence ID" value="NZ_SESI01000004.1"/>
</dbReference>
<evidence type="ECO:0000256" key="3">
    <source>
        <dbReference type="ARBA" id="ARBA00022723"/>
    </source>
</evidence>
<sequence>MKVLDATFLIDYGNEVDAAAKYLLDHSDEQFCIPAPVYTEYLLGTVHSNASTDIDAARAELSWADVIETDESTAVRAAELGDEIGPEGPELTAIDGLVAAVADELNATLVSRDNDLTHAAAREVLAVDDYRA</sequence>
<evidence type="ECO:0000259" key="6">
    <source>
        <dbReference type="Pfam" id="PF01850"/>
    </source>
</evidence>
<evidence type="ECO:0000256" key="4">
    <source>
        <dbReference type="ARBA" id="ARBA00022801"/>
    </source>
</evidence>
<dbReference type="GO" id="GO:0016787">
    <property type="term" value="F:hydrolase activity"/>
    <property type="evidence" value="ECO:0007669"/>
    <property type="project" value="UniProtKB-KW"/>
</dbReference>
<gene>
    <name evidence="5" type="primary">vapC</name>
    <name evidence="7" type="ORF">EWF95_12185</name>
</gene>
<dbReference type="GO" id="GO:0090729">
    <property type="term" value="F:toxin activity"/>
    <property type="evidence" value="ECO:0007669"/>
    <property type="project" value="UniProtKB-KW"/>
</dbReference>
<keyword evidence="8" id="KW-1185">Reference proteome</keyword>
<feature type="binding site" evidence="5">
    <location>
        <position position="5"/>
    </location>
    <ligand>
        <name>Mg(2+)</name>
        <dbReference type="ChEBI" id="CHEBI:18420"/>
    </ligand>
</feature>
<feature type="domain" description="PIN" evidence="6">
    <location>
        <begin position="3"/>
        <end position="120"/>
    </location>
</feature>
<keyword evidence="3 5" id="KW-0479">Metal-binding</keyword>
<dbReference type="Gene3D" id="3.40.50.1010">
    <property type="entry name" value="5'-nuclease"/>
    <property type="match status" value="1"/>
</dbReference>
<dbReference type="HAMAP" id="MF_00265">
    <property type="entry name" value="VapC_Nob1"/>
    <property type="match status" value="1"/>
</dbReference>
<proteinExistence type="inferred from homology"/>
<feature type="binding site" evidence="5">
    <location>
        <position position="95"/>
    </location>
    <ligand>
        <name>Mg(2+)</name>
        <dbReference type="ChEBI" id="CHEBI:18420"/>
    </ligand>
</feature>
<accession>A0A544QKK4</accession>
<dbReference type="InterPro" id="IPR022907">
    <property type="entry name" value="VapC_family"/>
</dbReference>
<dbReference type="OrthoDB" id="147588at2157"/>
<evidence type="ECO:0000313" key="7">
    <source>
        <dbReference type="EMBL" id="TQQ78886.1"/>
    </source>
</evidence>
<comment type="function">
    <text evidence="5">Toxic component of a toxin-antitoxin (TA) system. An RNase.</text>
</comment>
<dbReference type="GO" id="GO:0004540">
    <property type="term" value="F:RNA nuclease activity"/>
    <property type="evidence" value="ECO:0007669"/>
    <property type="project" value="InterPro"/>
</dbReference>
<comment type="cofactor">
    <cofactor evidence="5">
        <name>Mg(2+)</name>
        <dbReference type="ChEBI" id="CHEBI:18420"/>
    </cofactor>
</comment>
<dbReference type="InterPro" id="IPR029060">
    <property type="entry name" value="PIN-like_dom_sf"/>
</dbReference>
<dbReference type="InterPro" id="IPR002716">
    <property type="entry name" value="PIN_dom"/>
</dbReference>
<comment type="similarity">
    <text evidence="5">Belongs to the PINc/VapC protein family.</text>
</comment>
<keyword evidence="4 5" id="KW-0378">Hydrolase</keyword>
<organism evidence="7 8">
    <name type="scientific">Halonotius roseus</name>
    <dbReference type="NCBI Taxonomy" id="2511997"/>
    <lineage>
        <taxon>Archaea</taxon>
        <taxon>Methanobacteriati</taxon>
        <taxon>Methanobacteriota</taxon>
        <taxon>Stenosarchaea group</taxon>
        <taxon>Halobacteria</taxon>
        <taxon>Halobacteriales</taxon>
        <taxon>Haloferacaceae</taxon>
        <taxon>Halonotius</taxon>
    </lineage>
</organism>